<dbReference type="Gene3D" id="1.10.357.10">
    <property type="entry name" value="Tetracycline Repressor, domain 2"/>
    <property type="match status" value="1"/>
</dbReference>
<dbReference type="EMBL" id="SMYL01000002">
    <property type="protein sequence ID" value="TDK67074.1"/>
    <property type="molecule type" value="Genomic_DNA"/>
</dbReference>
<dbReference type="AlphaFoldDB" id="A0A4R5W2W2"/>
<evidence type="ECO:0000313" key="1">
    <source>
        <dbReference type="EMBL" id="TDK67074.1"/>
    </source>
</evidence>
<dbReference type="OrthoDB" id="9809772at2"/>
<gene>
    <name evidence="1" type="ORF">E2I14_04700</name>
</gene>
<dbReference type="InterPro" id="IPR009057">
    <property type="entry name" value="Homeodomain-like_sf"/>
</dbReference>
<organism evidence="1 2">
    <name type="scientific">Sapientia aquatica</name>
    <dbReference type="NCBI Taxonomy" id="1549640"/>
    <lineage>
        <taxon>Bacteria</taxon>
        <taxon>Pseudomonadati</taxon>
        <taxon>Pseudomonadota</taxon>
        <taxon>Betaproteobacteria</taxon>
        <taxon>Burkholderiales</taxon>
        <taxon>Oxalobacteraceae</taxon>
        <taxon>Sapientia</taxon>
    </lineage>
</organism>
<name>A0A4R5W2W2_9BURK</name>
<dbReference type="Proteomes" id="UP000294829">
    <property type="component" value="Unassembled WGS sequence"/>
</dbReference>
<accession>A0A4R5W2W2</accession>
<protein>
    <submittedName>
        <fullName evidence="1">TetR/AcrR family transcriptional regulator</fullName>
    </submittedName>
</protein>
<dbReference type="RefSeq" id="WP_133325959.1">
    <property type="nucleotide sequence ID" value="NZ_SMYL01000002.1"/>
</dbReference>
<comment type="caution">
    <text evidence="1">The sequence shown here is derived from an EMBL/GenBank/DDBJ whole genome shotgun (WGS) entry which is preliminary data.</text>
</comment>
<dbReference type="SUPFAM" id="SSF46689">
    <property type="entry name" value="Homeodomain-like"/>
    <property type="match status" value="1"/>
</dbReference>
<proteinExistence type="predicted"/>
<reference evidence="1 2" key="1">
    <citation type="submission" date="2019-03" db="EMBL/GenBank/DDBJ databases">
        <title>Sapientia aquatica gen. nov., sp. nov., isolated from a crater lake.</title>
        <authorList>
            <person name="Felfoldi T."/>
            <person name="Szabo A."/>
            <person name="Toth E."/>
            <person name="Schumann P."/>
            <person name="Keki Z."/>
            <person name="Marialigeti K."/>
            <person name="Mathe I."/>
        </authorList>
    </citation>
    <scope>NUCLEOTIDE SEQUENCE [LARGE SCALE GENOMIC DNA]</scope>
    <source>
        <strain evidence="1 2">SA-152</strain>
    </source>
</reference>
<sequence length="206" mass="23097">MTSPKNHISTPRAQLTRQKMFAITAQILSLEGYAAWNEEHLCELCECSRGAFRYQFPNGRYDLFPAFIESVIAQDTRMVESLGALTPVERMYLFLMSMRVRPPSADTIAMLEVSMAARGDTKLLAAIEPIMESANARVLGITSGQTNPEMLALRCLLHGASMYRFQKDYSPEGLNQMIGWILNFLPVPPAIVERAAHMVRARQEVA</sequence>
<evidence type="ECO:0000313" key="2">
    <source>
        <dbReference type="Proteomes" id="UP000294829"/>
    </source>
</evidence>
<keyword evidence="2" id="KW-1185">Reference proteome</keyword>